<feature type="region of interest" description="Disordered" evidence="3">
    <location>
        <begin position="1"/>
        <end position="21"/>
    </location>
</feature>
<evidence type="ECO:0000256" key="2">
    <source>
        <dbReference type="ARBA" id="ARBA00023002"/>
    </source>
</evidence>
<comment type="similarity">
    <text evidence="1">Belongs to the short-chain dehydrogenases/reductases (SDR) family.</text>
</comment>
<dbReference type="InterPro" id="IPR036291">
    <property type="entry name" value="NAD(P)-bd_dom_sf"/>
</dbReference>
<evidence type="ECO:0000313" key="4">
    <source>
        <dbReference type="EMBL" id="TCC62153.1"/>
    </source>
</evidence>
<comment type="caution">
    <text evidence="4">The sequence shown here is derived from an EMBL/GenBank/DDBJ whole genome shotgun (WGS) entry which is preliminary data.</text>
</comment>
<dbReference type="PRINTS" id="PR00080">
    <property type="entry name" value="SDRFAMILY"/>
</dbReference>
<dbReference type="InterPro" id="IPR020904">
    <property type="entry name" value="Sc_DH/Rdtase_CS"/>
</dbReference>
<accession>A0A4R0KMZ1</accession>
<evidence type="ECO:0000313" key="5">
    <source>
        <dbReference type="Proteomes" id="UP000291144"/>
    </source>
</evidence>
<name>A0A4R0KMZ1_9ACTN</name>
<dbReference type="PANTHER" id="PTHR42760:SF122">
    <property type="entry name" value="NAD(P)-BINDING PROTEIN"/>
    <property type="match status" value="1"/>
</dbReference>
<dbReference type="GO" id="GO:0048038">
    <property type="term" value="F:quinone binding"/>
    <property type="evidence" value="ECO:0007669"/>
    <property type="project" value="TreeGrafter"/>
</dbReference>
<dbReference type="GO" id="GO:0006633">
    <property type="term" value="P:fatty acid biosynthetic process"/>
    <property type="evidence" value="ECO:0007669"/>
    <property type="project" value="TreeGrafter"/>
</dbReference>
<feature type="compositionally biased region" description="Low complexity" evidence="3">
    <location>
        <begin position="1"/>
        <end position="16"/>
    </location>
</feature>
<sequence>MSVGSPGSTTPGCSTTRSAYCLPSPTRSPEVPGLLMDKERFVGKVALITGGASGIGAATARRIAAEGGTVIVCDRNGEAAAALGTELGGRGYELDVTDLTGTAELVASLDAVHVLVSAAGVDVCDTVPNTSPDEWQTILDVDLTGVYNSCRAVLPRFVEQGGGAIVTISSAIGTVGERNRSAYCAAKAGVENLTRAMALDHGRAGVRANCVAPGLIDTPLIRNGKVSGADDPGAMQAMVDRHHALGRIGQPSEVAAAIAFLASDDASFITGAVLPVDAGWTAQ</sequence>
<protein>
    <submittedName>
        <fullName evidence="4">SDR family oxidoreductase</fullName>
    </submittedName>
</protein>
<proteinExistence type="inferred from homology"/>
<dbReference type="SUPFAM" id="SSF51735">
    <property type="entry name" value="NAD(P)-binding Rossmann-fold domains"/>
    <property type="match status" value="1"/>
</dbReference>
<dbReference type="AlphaFoldDB" id="A0A4R0KMZ1"/>
<dbReference type="CDD" id="cd05233">
    <property type="entry name" value="SDR_c"/>
    <property type="match status" value="1"/>
</dbReference>
<dbReference type="PANTHER" id="PTHR42760">
    <property type="entry name" value="SHORT-CHAIN DEHYDROGENASES/REDUCTASES FAMILY MEMBER"/>
    <property type="match status" value="1"/>
</dbReference>
<gene>
    <name evidence="4" type="ORF">E0H73_15705</name>
</gene>
<dbReference type="GO" id="GO:0016616">
    <property type="term" value="F:oxidoreductase activity, acting on the CH-OH group of donors, NAD or NADP as acceptor"/>
    <property type="evidence" value="ECO:0007669"/>
    <property type="project" value="TreeGrafter"/>
</dbReference>
<dbReference type="InterPro" id="IPR002347">
    <property type="entry name" value="SDR_fam"/>
</dbReference>
<dbReference type="Gene3D" id="3.40.50.720">
    <property type="entry name" value="NAD(P)-binding Rossmann-like Domain"/>
    <property type="match status" value="1"/>
</dbReference>
<dbReference type="FunFam" id="3.40.50.720:FF:000084">
    <property type="entry name" value="Short-chain dehydrogenase reductase"/>
    <property type="match status" value="1"/>
</dbReference>
<keyword evidence="2" id="KW-0560">Oxidoreductase</keyword>
<organism evidence="4 5">
    <name type="scientific">Kribbella pittospori</name>
    <dbReference type="NCBI Taxonomy" id="722689"/>
    <lineage>
        <taxon>Bacteria</taxon>
        <taxon>Bacillati</taxon>
        <taxon>Actinomycetota</taxon>
        <taxon>Actinomycetes</taxon>
        <taxon>Propionibacteriales</taxon>
        <taxon>Kribbellaceae</taxon>
        <taxon>Kribbella</taxon>
    </lineage>
</organism>
<evidence type="ECO:0000256" key="3">
    <source>
        <dbReference type="SAM" id="MobiDB-lite"/>
    </source>
</evidence>
<dbReference type="Pfam" id="PF13561">
    <property type="entry name" value="adh_short_C2"/>
    <property type="match status" value="1"/>
</dbReference>
<dbReference type="PRINTS" id="PR00081">
    <property type="entry name" value="GDHRDH"/>
</dbReference>
<dbReference type="EMBL" id="SJKB01000004">
    <property type="protein sequence ID" value="TCC62153.1"/>
    <property type="molecule type" value="Genomic_DNA"/>
</dbReference>
<dbReference type="PROSITE" id="PS00061">
    <property type="entry name" value="ADH_SHORT"/>
    <property type="match status" value="1"/>
</dbReference>
<reference evidence="4 5" key="1">
    <citation type="submission" date="2019-02" db="EMBL/GenBank/DDBJ databases">
        <title>Kribbella capetownensis sp. nov. and Kribbella speibonae sp. nov., isolated from soil.</title>
        <authorList>
            <person name="Curtis S.M."/>
            <person name="Norton I."/>
            <person name="Everest G.J."/>
            <person name="Meyers P.R."/>
        </authorList>
    </citation>
    <scope>NUCLEOTIDE SEQUENCE [LARGE SCALE GENOMIC DNA]</scope>
    <source>
        <strain evidence="4 5">NRRL B-24813</strain>
    </source>
</reference>
<keyword evidence="5" id="KW-1185">Reference proteome</keyword>
<dbReference type="OrthoDB" id="517007at2"/>
<evidence type="ECO:0000256" key="1">
    <source>
        <dbReference type="ARBA" id="ARBA00006484"/>
    </source>
</evidence>
<dbReference type="Proteomes" id="UP000291144">
    <property type="component" value="Unassembled WGS sequence"/>
</dbReference>